<accession>A0AAV4V5Z3</accession>
<name>A0AAV4V5Z3_CAEEX</name>
<dbReference type="EMBL" id="BPLR01013984">
    <property type="protein sequence ID" value="GIY65371.1"/>
    <property type="molecule type" value="Genomic_DNA"/>
</dbReference>
<sequence length="115" mass="13377">MSTIVTRGLKYANLLYKKREKSLGKKNLFSTTKLLSSTSISPSEKRMTQRNKNKEEEGENKIREDTAELSNITRLLMKMHTFTRMQHALADRSLFCLIFKASSLLCAKVFFPRWI</sequence>
<feature type="region of interest" description="Disordered" evidence="1">
    <location>
        <begin position="39"/>
        <end position="62"/>
    </location>
</feature>
<organism evidence="2 3">
    <name type="scientific">Caerostris extrusa</name>
    <name type="common">Bark spider</name>
    <name type="synonym">Caerostris bankana</name>
    <dbReference type="NCBI Taxonomy" id="172846"/>
    <lineage>
        <taxon>Eukaryota</taxon>
        <taxon>Metazoa</taxon>
        <taxon>Ecdysozoa</taxon>
        <taxon>Arthropoda</taxon>
        <taxon>Chelicerata</taxon>
        <taxon>Arachnida</taxon>
        <taxon>Araneae</taxon>
        <taxon>Araneomorphae</taxon>
        <taxon>Entelegynae</taxon>
        <taxon>Araneoidea</taxon>
        <taxon>Araneidae</taxon>
        <taxon>Caerostris</taxon>
    </lineage>
</organism>
<reference evidence="2 3" key="1">
    <citation type="submission" date="2021-06" db="EMBL/GenBank/DDBJ databases">
        <title>Caerostris extrusa draft genome.</title>
        <authorList>
            <person name="Kono N."/>
            <person name="Arakawa K."/>
        </authorList>
    </citation>
    <scope>NUCLEOTIDE SEQUENCE [LARGE SCALE GENOMIC DNA]</scope>
</reference>
<protein>
    <submittedName>
        <fullName evidence="2">Uncharacterized protein</fullName>
    </submittedName>
</protein>
<comment type="caution">
    <text evidence="2">The sequence shown here is derived from an EMBL/GenBank/DDBJ whole genome shotgun (WGS) entry which is preliminary data.</text>
</comment>
<keyword evidence="3" id="KW-1185">Reference proteome</keyword>
<proteinExistence type="predicted"/>
<evidence type="ECO:0000256" key="1">
    <source>
        <dbReference type="SAM" id="MobiDB-lite"/>
    </source>
</evidence>
<gene>
    <name evidence="2" type="ORF">CEXT_777081</name>
</gene>
<evidence type="ECO:0000313" key="2">
    <source>
        <dbReference type="EMBL" id="GIY65371.1"/>
    </source>
</evidence>
<evidence type="ECO:0000313" key="3">
    <source>
        <dbReference type="Proteomes" id="UP001054945"/>
    </source>
</evidence>
<dbReference type="AlphaFoldDB" id="A0AAV4V5Z3"/>
<feature type="compositionally biased region" description="Basic and acidic residues" evidence="1">
    <location>
        <begin position="43"/>
        <end position="62"/>
    </location>
</feature>
<dbReference type="Proteomes" id="UP001054945">
    <property type="component" value="Unassembled WGS sequence"/>
</dbReference>